<organism evidence="1 2">
    <name type="scientific">Willisornis vidua</name>
    <name type="common">Xingu scale-backed antbird</name>
    <dbReference type="NCBI Taxonomy" id="1566151"/>
    <lineage>
        <taxon>Eukaryota</taxon>
        <taxon>Metazoa</taxon>
        <taxon>Chordata</taxon>
        <taxon>Craniata</taxon>
        <taxon>Vertebrata</taxon>
        <taxon>Euteleostomi</taxon>
        <taxon>Archelosauria</taxon>
        <taxon>Archosauria</taxon>
        <taxon>Dinosauria</taxon>
        <taxon>Saurischia</taxon>
        <taxon>Theropoda</taxon>
        <taxon>Coelurosauria</taxon>
        <taxon>Aves</taxon>
        <taxon>Neognathae</taxon>
        <taxon>Neoaves</taxon>
        <taxon>Telluraves</taxon>
        <taxon>Australaves</taxon>
        <taxon>Passeriformes</taxon>
        <taxon>Thamnophilidae</taxon>
        <taxon>Willisornis</taxon>
    </lineage>
</organism>
<gene>
    <name evidence="1" type="ORF">WISP_17932</name>
</gene>
<proteinExistence type="predicted"/>
<evidence type="ECO:0000313" key="1">
    <source>
        <dbReference type="EMBL" id="KAJ7426226.1"/>
    </source>
</evidence>
<protein>
    <submittedName>
        <fullName evidence="1">Uncharacterized protein</fullName>
    </submittedName>
</protein>
<sequence>MYWDKLRADLLKSNSVEKNLGVLVDNKLSFVAKKCIRKSIASRLRKVIWLFYSALVRPHLERCVQFWAPQHKEDMELVEWVQQTAAKMVKDCSIFSRKS</sequence>
<dbReference type="EMBL" id="WHWB01032283">
    <property type="protein sequence ID" value="KAJ7426226.1"/>
    <property type="molecule type" value="Genomic_DNA"/>
</dbReference>
<reference evidence="1" key="1">
    <citation type="submission" date="2019-10" db="EMBL/GenBank/DDBJ databases">
        <authorList>
            <person name="Soares A.E.R."/>
            <person name="Aleixo A."/>
            <person name="Schneider P."/>
            <person name="Miyaki C.Y."/>
            <person name="Schneider M.P."/>
            <person name="Mello C."/>
            <person name="Vasconcelos A.T.R."/>
        </authorList>
    </citation>
    <scope>NUCLEOTIDE SEQUENCE</scope>
    <source>
        <tissue evidence="1">Muscle</tissue>
    </source>
</reference>
<evidence type="ECO:0000313" key="2">
    <source>
        <dbReference type="Proteomes" id="UP001145742"/>
    </source>
</evidence>
<comment type="caution">
    <text evidence="1">The sequence shown here is derived from an EMBL/GenBank/DDBJ whole genome shotgun (WGS) entry which is preliminary data.</text>
</comment>
<accession>A0ABQ9DTS3</accession>
<name>A0ABQ9DTS3_9PASS</name>
<keyword evidence="2" id="KW-1185">Reference proteome</keyword>
<dbReference type="PANTHER" id="PTHR33332">
    <property type="entry name" value="REVERSE TRANSCRIPTASE DOMAIN-CONTAINING PROTEIN"/>
    <property type="match status" value="1"/>
</dbReference>
<dbReference type="Proteomes" id="UP001145742">
    <property type="component" value="Unassembled WGS sequence"/>
</dbReference>